<feature type="domain" description="Galactosyltransferase C-terminal" evidence="18">
    <location>
        <begin position="117"/>
        <end position="194"/>
    </location>
</feature>
<accession>A0AAJ7TYN2</accession>
<dbReference type="GO" id="GO:0005975">
    <property type="term" value="P:carbohydrate metabolic process"/>
    <property type="evidence" value="ECO:0007669"/>
    <property type="project" value="InterPro"/>
</dbReference>
<keyword evidence="20" id="KW-1185">Reference proteome</keyword>
<keyword evidence="9" id="KW-1133">Transmembrane helix</keyword>
<evidence type="ECO:0000313" key="20">
    <source>
        <dbReference type="Proteomes" id="UP001318040"/>
    </source>
</evidence>
<evidence type="ECO:0000256" key="14">
    <source>
        <dbReference type="ARBA" id="ARBA00038891"/>
    </source>
</evidence>
<feature type="domain" description="Galactosyltransferase N-terminal" evidence="19">
    <location>
        <begin position="2"/>
        <end position="112"/>
    </location>
</feature>
<evidence type="ECO:0000313" key="21">
    <source>
        <dbReference type="RefSeq" id="XP_032826494.1"/>
    </source>
</evidence>
<evidence type="ECO:0000256" key="4">
    <source>
        <dbReference type="ARBA" id="ARBA00022676"/>
    </source>
</evidence>
<evidence type="ECO:0000256" key="9">
    <source>
        <dbReference type="ARBA" id="ARBA00022989"/>
    </source>
</evidence>
<dbReference type="EC" id="2.4.1.90" evidence="14"/>
<dbReference type="PANTHER" id="PTHR19300">
    <property type="entry name" value="BETA-1,4-GALACTOSYLTRANSFERASE"/>
    <property type="match status" value="1"/>
</dbReference>
<proteinExistence type="inferred from homology"/>
<evidence type="ECO:0000256" key="12">
    <source>
        <dbReference type="ARBA" id="ARBA00023180"/>
    </source>
</evidence>
<evidence type="ECO:0000259" key="19">
    <source>
        <dbReference type="Pfam" id="PF13733"/>
    </source>
</evidence>
<keyword evidence="4" id="KW-0328">Glycosyltransferase</keyword>
<keyword evidence="6" id="KW-0812">Transmembrane</keyword>
<gene>
    <name evidence="21" type="primary">LOC116951833</name>
</gene>
<keyword evidence="10" id="KW-0472">Membrane</keyword>
<evidence type="ECO:0000256" key="6">
    <source>
        <dbReference type="ARBA" id="ARBA00022692"/>
    </source>
</evidence>
<dbReference type="InterPro" id="IPR029044">
    <property type="entry name" value="Nucleotide-diphossugar_trans"/>
</dbReference>
<comment type="catalytic activity">
    <reaction evidence="17">
        <text>N-acetyl-D-glucosamine + UDP-alpha-D-galactose = beta-D-galactosyl-(1-&gt;4)-N-acetyl-D-glucosamine + UDP + H(+)</text>
        <dbReference type="Rhea" id="RHEA:17745"/>
        <dbReference type="ChEBI" id="CHEBI:15378"/>
        <dbReference type="ChEBI" id="CHEBI:58223"/>
        <dbReference type="ChEBI" id="CHEBI:60152"/>
        <dbReference type="ChEBI" id="CHEBI:66914"/>
        <dbReference type="ChEBI" id="CHEBI:506227"/>
        <dbReference type="EC" id="2.4.1.90"/>
    </reaction>
    <physiologicalReaction direction="left-to-right" evidence="17">
        <dbReference type="Rhea" id="RHEA:17746"/>
    </physiologicalReaction>
</comment>
<evidence type="ECO:0000256" key="17">
    <source>
        <dbReference type="ARBA" id="ARBA00049413"/>
    </source>
</evidence>
<evidence type="ECO:0000256" key="8">
    <source>
        <dbReference type="ARBA" id="ARBA00022968"/>
    </source>
</evidence>
<reference evidence="21" key="1">
    <citation type="submission" date="2025-08" db="UniProtKB">
        <authorList>
            <consortium name="RefSeq"/>
        </authorList>
    </citation>
    <scope>IDENTIFICATION</scope>
    <source>
        <tissue evidence="21">Sperm</tissue>
    </source>
</reference>
<dbReference type="Proteomes" id="UP001318040">
    <property type="component" value="Chromosome 44"/>
</dbReference>
<keyword evidence="8" id="KW-0735">Signal-anchor</keyword>
<dbReference type="InterPro" id="IPR027995">
    <property type="entry name" value="Galactosyl_T_N"/>
</dbReference>
<protein>
    <recommendedName>
        <fullName evidence="16">N-acetyllactosamine synthase</fullName>
        <ecNumber evidence="14">2.4.1.90</ecNumber>
    </recommendedName>
    <alternativeName>
        <fullName evidence="16">N-acetyllactosamine synthase</fullName>
    </alternativeName>
    <alternativeName>
        <fullName evidence="15">Nal synthase</fullName>
    </alternativeName>
</protein>
<evidence type="ECO:0000256" key="3">
    <source>
        <dbReference type="ARBA" id="ARBA00005735"/>
    </source>
</evidence>
<comment type="subcellular location">
    <subcellularLocation>
        <location evidence="1">Golgi apparatus membrane</location>
        <topology evidence="1">Single-pass type II membrane protein</topology>
    </subcellularLocation>
</comment>
<name>A0AAJ7TYN2_PETMA</name>
<evidence type="ECO:0000256" key="7">
    <source>
        <dbReference type="ARBA" id="ARBA00022723"/>
    </source>
</evidence>
<dbReference type="GO" id="GO:0008092">
    <property type="term" value="F:cytoskeletal protein binding"/>
    <property type="evidence" value="ECO:0007669"/>
    <property type="project" value="TreeGrafter"/>
</dbReference>
<evidence type="ECO:0000256" key="11">
    <source>
        <dbReference type="ARBA" id="ARBA00023157"/>
    </source>
</evidence>
<dbReference type="GO" id="GO:0003945">
    <property type="term" value="F:N-acetyllactosamine synthase activity"/>
    <property type="evidence" value="ECO:0007669"/>
    <property type="project" value="UniProtKB-EC"/>
</dbReference>
<dbReference type="RefSeq" id="XP_032826494.1">
    <property type="nucleotide sequence ID" value="XM_032970603.1"/>
</dbReference>
<dbReference type="GO" id="GO:0046872">
    <property type="term" value="F:metal ion binding"/>
    <property type="evidence" value="ECO:0007669"/>
    <property type="project" value="UniProtKB-KW"/>
</dbReference>
<dbReference type="GO" id="GO:0006487">
    <property type="term" value="P:protein N-linked glycosylation"/>
    <property type="evidence" value="ECO:0007669"/>
    <property type="project" value="TreeGrafter"/>
</dbReference>
<evidence type="ECO:0000256" key="2">
    <source>
        <dbReference type="ARBA" id="ARBA00004922"/>
    </source>
</evidence>
<comment type="pathway">
    <text evidence="2">Protein modification; protein glycosylation.</text>
</comment>
<keyword evidence="13" id="KW-0464">Manganese</keyword>
<dbReference type="Gene3D" id="3.90.550.10">
    <property type="entry name" value="Spore Coat Polysaccharide Biosynthesis Protein SpsA, Chain A"/>
    <property type="match status" value="1"/>
</dbReference>
<dbReference type="Pfam" id="PF02709">
    <property type="entry name" value="Glyco_transf_7C"/>
    <property type="match status" value="1"/>
</dbReference>
<dbReference type="GO" id="GO:0000139">
    <property type="term" value="C:Golgi membrane"/>
    <property type="evidence" value="ECO:0007669"/>
    <property type="project" value="UniProtKB-SubCell"/>
</dbReference>
<evidence type="ECO:0000259" key="18">
    <source>
        <dbReference type="Pfam" id="PF02709"/>
    </source>
</evidence>
<keyword evidence="7" id="KW-0479">Metal-binding</keyword>
<dbReference type="AlphaFoldDB" id="A0AAJ7TYN2"/>
<comment type="similarity">
    <text evidence="3">Belongs to the glycosyltransferase 7 family.</text>
</comment>
<evidence type="ECO:0000256" key="10">
    <source>
        <dbReference type="ARBA" id="ARBA00023136"/>
    </source>
</evidence>
<dbReference type="GO" id="GO:0003831">
    <property type="term" value="F:beta-N-acetylglucosaminylglycopeptide beta-1,4-galactosyltransferase activity"/>
    <property type="evidence" value="ECO:0007669"/>
    <property type="project" value="TreeGrafter"/>
</dbReference>
<dbReference type="CDD" id="cd00899">
    <property type="entry name" value="b4GalT"/>
    <property type="match status" value="1"/>
</dbReference>
<dbReference type="InterPro" id="IPR003859">
    <property type="entry name" value="Galactosyl_T"/>
</dbReference>
<dbReference type="KEGG" id="pmrn:116951833"/>
<keyword evidence="12" id="KW-0325">Glycoprotein</keyword>
<evidence type="ECO:0000256" key="13">
    <source>
        <dbReference type="ARBA" id="ARBA00023211"/>
    </source>
</evidence>
<dbReference type="SUPFAM" id="SSF53448">
    <property type="entry name" value="Nucleotide-diphospho-sugar transferases"/>
    <property type="match status" value="1"/>
</dbReference>
<evidence type="ECO:0000256" key="1">
    <source>
        <dbReference type="ARBA" id="ARBA00004323"/>
    </source>
</evidence>
<evidence type="ECO:0000256" key="16">
    <source>
        <dbReference type="ARBA" id="ARBA00042172"/>
    </source>
</evidence>
<evidence type="ECO:0000256" key="5">
    <source>
        <dbReference type="ARBA" id="ARBA00022679"/>
    </source>
</evidence>
<keyword evidence="5" id="KW-0808">Transferase</keyword>
<sequence>MELVVEQNEEVTLGGRYHPKDCIPRQRVAIIIPYRKRSEHLLYWLYYMHPILRRQQMDFGVFIVHQAGDATFNRAKLLNVGTREALAIYPWDCVVFSDIDIIPMDDRNTYACGEQPRHIASAMDKFNFHLPYETYFGGVVSMRIKHFEAINGFSNNYWGWGTEDDDLYKRVVYKGLTVERPPPQIARTKMIRHDRDKGNEVNTKNYDLYARTRVDMDHDGLNSLKYQLISVSMYKLYTEIYVDIGHPD</sequence>
<evidence type="ECO:0000256" key="15">
    <source>
        <dbReference type="ARBA" id="ARBA00041655"/>
    </source>
</evidence>
<dbReference type="InterPro" id="IPR027791">
    <property type="entry name" value="Galactosyl_T_C"/>
</dbReference>
<keyword evidence="11" id="KW-1015">Disulfide bond</keyword>
<dbReference type="PANTHER" id="PTHR19300:SF5">
    <property type="entry name" value="BETA-1,4-GALACTOSYLTRANSFERASE 1"/>
    <property type="match status" value="1"/>
</dbReference>
<organism evidence="20 21">
    <name type="scientific">Petromyzon marinus</name>
    <name type="common">Sea lamprey</name>
    <dbReference type="NCBI Taxonomy" id="7757"/>
    <lineage>
        <taxon>Eukaryota</taxon>
        <taxon>Metazoa</taxon>
        <taxon>Chordata</taxon>
        <taxon>Craniata</taxon>
        <taxon>Vertebrata</taxon>
        <taxon>Cyclostomata</taxon>
        <taxon>Hyperoartia</taxon>
        <taxon>Petromyzontiformes</taxon>
        <taxon>Petromyzontidae</taxon>
        <taxon>Petromyzon</taxon>
    </lineage>
</organism>
<dbReference type="FunFam" id="3.90.550.10:FF:000028">
    <property type="entry name" value="beta-1,4-galactosyltransferase 1"/>
    <property type="match status" value="1"/>
</dbReference>
<dbReference type="PRINTS" id="PR02050">
    <property type="entry name" value="B14GALTRFASE"/>
</dbReference>
<dbReference type="Pfam" id="PF13733">
    <property type="entry name" value="Glyco_transf_7N"/>
    <property type="match status" value="1"/>
</dbReference>